<dbReference type="Proteomes" id="UP000886812">
    <property type="component" value="Unassembled WGS sequence"/>
</dbReference>
<feature type="transmembrane region" description="Helical" evidence="6">
    <location>
        <begin position="457"/>
        <end position="477"/>
    </location>
</feature>
<evidence type="ECO:0000313" key="8">
    <source>
        <dbReference type="Proteomes" id="UP000886812"/>
    </source>
</evidence>
<feature type="transmembrane region" description="Helical" evidence="6">
    <location>
        <begin position="114"/>
        <end position="138"/>
    </location>
</feature>
<evidence type="ECO:0000256" key="6">
    <source>
        <dbReference type="SAM" id="Phobius"/>
    </source>
</evidence>
<dbReference type="InterPro" id="IPR050833">
    <property type="entry name" value="Poly_Biosynth_Transport"/>
</dbReference>
<evidence type="ECO:0000256" key="1">
    <source>
        <dbReference type="ARBA" id="ARBA00004651"/>
    </source>
</evidence>
<feature type="transmembrane region" description="Helical" evidence="6">
    <location>
        <begin position="145"/>
        <end position="166"/>
    </location>
</feature>
<evidence type="ECO:0000313" key="7">
    <source>
        <dbReference type="EMBL" id="HIV03898.1"/>
    </source>
</evidence>
<gene>
    <name evidence="7" type="ORF">IAC75_01960</name>
</gene>
<name>A0A9D1NIT5_9BACT</name>
<dbReference type="PANTHER" id="PTHR30250">
    <property type="entry name" value="PST FAMILY PREDICTED COLANIC ACID TRANSPORTER"/>
    <property type="match status" value="1"/>
</dbReference>
<organism evidence="7 8">
    <name type="scientific">Candidatus Spyradosoma merdigallinarum</name>
    <dbReference type="NCBI Taxonomy" id="2840950"/>
    <lineage>
        <taxon>Bacteria</taxon>
        <taxon>Pseudomonadati</taxon>
        <taxon>Verrucomicrobiota</taxon>
        <taxon>Opitutia</taxon>
        <taxon>Opitutia incertae sedis</taxon>
        <taxon>Candidatus Spyradosoma</taxon>
    </lineage>
</organism>
<feature type="transmembrane region" description="Helical" evidence="6">
    <location>
        <begin position="301"/>
        <end position="323"/>
    </location>
</feature>
<keyword evidence="5 6" id="KW-0472">Membrane</keyword>
<comment type="caution">
    <text evidence="7">The sequence shown here is derived from an EMBL/GenBank/DDBJ whole genome shotgun (WGS) entry which is preliminary data.</text>
</comment>
<feature type="transmembrane region" description="Helical" evidence="6">
    <location>
        <begin position="78"/>
        <end position="99"/>
    </location>
</feature>
<evidence type="ECO:0000256" key="4">
    <source>
        <dbReference type="ARBA" id="ARBA00022989"/>
    </source>
</evidence>
<feature type="transmembrane region" description="Helical" evidence="6">
    <location>
        <begin position="391"/>
        <end position="410"/>
    </location>
</feature>
<protein>
    <submittedName>
        <fullName evidence="7">Polysaccharide biosynthesis protein</fullName>
    </submittedName>
</protein>
<evidence type="ECO:0000256" key="2">
    <source>
        <dbReference type="ARBA" id="ARBA00022475"/>
    </source>
</evidence>
<comment type="subcellular location">
    <subcellularLocation>
        <location evidence="1">Cell membrane</location>
        <topology evidence="1">Multi-pass membrane protein</topology>
    </subcellularLocation>
</comment>
<reference evidence="7" key="2">
    <citation type="journal article" date="2021" name="PeerJ">
        <title>Extensive microbial diversity within the chicken gut microbiome revealed by metagenomics and culture.</title>
        <authorList>
            <person name="Gilroy R."/>
            <person name="Ravi A."/>
            <person name="Getino M."/>
            <person name="Pursley I."/>
            <person name="Horton D.L."/>
            <person name="Alikhan N.F."/>
            <person name="Baker D."/>
            <person name="Gharbi K."/>
            <person name="Hall N."/>
            <person name="Watson M."/>
            <person name="Adriaenssens E.M."/>
            <person name="Foster-Nyarko E."/>
            <person name="Jarju S."/>
            <person name="Secka A."/>
            <person name="Antonio M."/>
            <person name="Oren A."/>
            <person name="Chaudhuri R.R."/>
            <person name="La Ragione R."/>
            <person name="Hildebrand F."/>
            <person name="Pallen M.J."/>
        </authorList>
    </citation>
    <scope>NUCLEOTIDE SEQUENCE</scope>
    <source>
        <strain evidence="7">10669</strain>
    </source>
</reference>
<sequence>MLYVRMAFTMGLGIFTTRVLLEALGETDYGLVNVIGGVVTMFAFLSGTMSAACSRFFNFELGRRDYARLAQTFSLTRLIYVALTVLLLILAETVGLWFLENKVVVPAERADAAFWFFQFSVGTFLLSTLSVPYSALIISRENMKAFAWISVFEAAARLGIVYLISLSGFDKLAFYGALLMFVGVAHFSLNLLVCRRNYPESRAGFFWDRRRFAELVAFGGWNLWGAMAGLFTNVFVNVLLNNYFGPAVNAARAVAQQVSGAITGFTQNFLTATRPQVVQYYAAGDLAQSHLLTMRASRMGFFLLFFFALPAWLLMPFVLGLWLETVPAHTVAFARLILIQLLVDSFSFPLMTQAQASGKIALYQSVVGGTLRLTLPFAWIALKFFSAPPEAVPCVFVGISCVCLLLRLILVRRCARLSVRAFVKGVLVPAGLVAVAASVVPAWIAFRAVPVPGWAQFFAVGFASVFCAVPAIAFIGLKRDERGVALNFVKRKILRL</sequence>
<keyword evidence="3 6" id="KW-0812">Transmembrane</keyword>
<feature type="transmembrane region" description="Helical" evidence="6">
    <location>
        <begin position="422"/>
        <end position="445"/>
    </location>
</feature>
<feature type="transmembrane region" description="Helical" evidence="6">
    <location>
        <begin position="35"/>
        <end position="57"/>
    </location>
</feature>
<dbReference type="EMBL" id="DVOG01000053">
    <property type="protein sequence ID" value="HIV03898.1"/>
    <property type="molecule type" value="Genomic_DNA"/>
</dbReference>
<feature type="transmembrane region" description="Helical" evidence="6">
    <location>
        <begin position="360"/>
        <end position="385"/>
    </location>
</feature>
<dbReference type="PANTHER" id="PTHR30250:SF26">
    <property type="entry name" value="PSMA PROTEIN"/>
    <property type="match status" value="1"/>
</dbReference>
<dbReference type="AlphaFoldDB" id="A0A9D1NIT5"/>
<accession>A0A9D1NIT5</accession>
<evidence type="ECO:0000256" key="3">
    <source>
        <dbReference type="ARBA" id="ARBA00022692"/>
    </source>
</evidence>
<feature type="transmembrane region" description="Helical" evidence="6">
    <location>
        <begin position="172"/>
        <end position="193"/>
    </location>
</feature>
<evidence type="ECO:0000256" key="5">
    <source>
        <dbReference type="ARBA" id="ARBA00023136"/>
    </source>
</evidence>
<proteinExistence type="predicted"/>
<keyword evidence="2" id="KW-1003">Cell membrane</keyword>
<reference evidence="7" key="1">
    <citation type="submission" date="2020-10" db="EMBL/GenBank/DDBJ databases">
        <authorList>
            <person name="Gilroy R."/>
        </authorList>
    </citation>
    <scope>NUCLEOTIDE SEQUENCE</scope>
    <source>
        <strain evidence="7">10669</strain>
    </source>
</reference>
<dbReference type="GO" id="GO:0005886">
    <property type="term" value="C:plasma membrane"/>
    <property type="evidence" value="ECO:0007669"/>
    <property type="project" value="UniProtKB-SubCell"/>
</dbReference>
<keyword evidence="4 6" id="KW-1133">Transmembrane helix</keyword>